<dbReference type="RefSeq" id="WP_165562724.1">
    <property type="nucleotide sequence ID" value="NZ_CP045858.1"/>
</dbReference>
<evidence type="ECO:0000313" key="1">
    <source>
        <dbReference type="EMBL" id="QQN50014.1"/>
    </source>
</evidence>
<reference evidence="1 2" key="1">
    <citation type="submission" date="2020-12" db="EMBL/GenBank/DDBJ databases">
        <title>FDA dAtabase for Regulatory Grade micrObial Sequences (FDA-ARGOS): Supporting development and validation of Infectious Disease Dx tests.</title>
        <authorList>
            <person name="Sproer C."/>
            <person name="Gronow S."/>
            <person name="Severitt S."/>
            <person name="Schroder I."/>
            <person name="Tallon L."/>
            <person name="Sadzewicz L."/>
            <person name="Zhao X."/>
            <person name="Boylan J."/>
            <person name="Ott S."/>
            <person name="Bowen H."/>
            <person name="Vavikolanu K."/>
            <person name="Mehta A."/>
            <person name="Aluvathingal J."/>
            <person name="Nadendla S."/>
            <person name="Lowell S."/>
            <person name="Myers T."/>
            <person name="Yan Y."/>
            <person name="Sichtig H."/>
        </authorList>
    </citation>
    <scope>NUCLEOTIDE SEQUENCE [LARGE SCALE GENOMIC DNA]</scope>
    <source>
        <strain evidence="1 2">FDAARGOS_1013</strain>
    </source>
</reference>
<dbReference type="Proteomes" id="UP000595933">
    <property type="component" value="Chromosome"/>
</dbReference>
<gene>
    <name evidence="1" type="ORF">I6H70_15935</name>
</gene>
<sequence length="113" mass="12493">MIRISGKIGDWPVDLAIELDNEDRANLAAGFVAAQPAAAEQGGARRPREDALWQTAQERLRQAGILEGPQLFEELRVLAGSEQAAKRLLVRLRHSEQVQVEHGADAPTYRWIG</sequence>
<protein>
    <submittedName>
        <fullName evidence="1">Uncharacterized protein</fullName>
    </submittedName>
</protein>
<evidence type="ECO:0000313" key="2">
    <source>
        <dbReference type="Proteomes" id="UP000595933"/>
    </source>
</evidence>
<dbReference type="AlphaFoldDB" id="A0A9X7V4D5"/>
<accession>A0A9X7V4D5</accession>
<dbReference type="EMBL" id="CP067013">
    <property type="protein sequence ID" value="QQN50014.1"/>
    <property type="molecule type" value="Genomic_DNA"/>
</dbReference>
<proteinExistence type="predicted"/>
<organism evidence="1 2">
    <name type="scientific">Stutzerimonas balearica</name>
    <dbReference type="NCBI Taxonomy" id="74829"/>
    <lineage>
        <taxon>Bacteria</taxon>
        <taxon>Pseudomonadati</taxon>
        <taxon>Pseudomonadota</taxon>
        <taxon>Gammaproteobacteria</taxon>
        <taxon>Pseudomonadales</taxon>
        <taxon>Pseudomonadaceae</taxon>
        <taxon>Stutzerimonas</taxon>
    </lineage>
</organism>
<name>A0A9X7V4D5_9GAMM</name>